<dbReference type="Proteomes" id="UP000193689">
    <property type="component" value="Unassembled WGS sequence"/>
</dbReference>
<gene>
    <name evidence="2" type="ORF">BCR38DRAFT_5122</name>
</gene>
<protein>
    <submittedName>
        <fullName evidence="2">Uncharacterized protein</fullName>
    </submittedName>
</protein>
<feature type="compositionally biased region" description="Basic and acidic residues" evidence="1">
    <location>
        <begin position="141"/>
        <end position="162"/>
    </location>
</feature>
<proteinExistence type="predicted"/>
<evidence type="ECO:0000256" key="1">
    <source>
        <dbReference type="SAM" id="MobiDB-lite"/>
    </source>
</evidence>
<name>A0A1Y2EIX6_9PEZI</name>
<keyword evidence="3" id="KW-1185">Reference proteome</keyword>
<feature type="region of interest" description="Disordered" evidence="1">
    <location>
        <begin position="1"/>
        <end position="29"/>
    </location>
</feature>
<accession>A0A1Y2EIX6</accession>
<reference evidence="2 3" key="1">
    <citation type="submission" date="2016-07" db="EMBL/GenBank/DDBJ databases">
        <title>Pervasive Adenine N6-methylation of Active Genes in Fungi.</title>
        <authorList>
            <consortium name="DOE Joint Genome Institute"/>
            <person name="Mondo S.J."/>
            <person name="Dannebaum R.O."/>
            <person name="Kuo R.C."/>
            <person name="Labutti K."/>
            <person name="Haridas S."/>
            <person name="Kuo A."/>
            <person name="Salamov A."/>
            <person name="Ahrendt S.R."/>
            <person name="Lipzen A."/>
            <person name="Sullivan W."/>
            <person name="Andreopoulos W.B."/>
            <person name="Clum A."/>
            <person name="Lindquist E."/>
            <person name="Daum C."/>
            <person name="Ramamoorthy G.K."/>
            <person name="Gryganskyi A."/>
            <person name="Culley D."/>
            <person name="Magnuson J.K."/>
            <person name="James T.Y."/>
            <person name="O'Malley M.A."/>
            <person name="Stajich J.E."/>
            <person name="Spatafora J.W."/>
            <person name="Visel A."/>
            <person name="Grigoriev I.V."/>
        </authorList>
    </citation>
    <scope>NUCLEOTIDE SEQUENCE [LARGE SCALE GENOMIC DNA]</scope>
    <source>
        <strain evidence="2 3">CBS 129021</strain>
    </source>
</reference>
<feature type="region of interest" description="Disordered" evidence="1">
    <location>
        <begin position="136"/>
        <end position="162"/>
    </location>
</feature>
<feature type="compositionally biased region" description="Basic and acidic residues" evidence="1">
    <location>
        <begin position="205"/>
        <end position="228"/>
    </location>
</feature>
<dbReference type="GeneID" id="63781256"/>
<evidence type="ECO:0000313" key="3">
    <source>
        <dbReference type="Proteomes" id="UP000193689"/>
    </source>
</evidence>
<dbReference type="AlphaFoldDB" id="A0A1Y2EIX6"/>
<dbReference type="RefSeq" id="XP_040720788.1">
    <property type="nucleotide sequence ID" value="XM_040865044.1"/>
</dbReference>
<sequence length="228" mass="25365">MASSPTPPPAPATPSAPKLPTTPDDAAATTGKTFENRMLHNVALGVTPVALGAMFLPPRRLDFRMLILGGCSIWGINQLRYDYTGKTFLQRFPSFGGSSGGGGGFFSDKYNGMPSERAQQVQAQIKEEKKRRLELAAAREGMSEEDARKIAEQRRERERKERSTLKAIWMGDADEDWKEKRDQREREALKEGGKGYWGLIMEQISDVRDRGKGDKTNGEGTNEEPKKS</sequence>
<evidence type="ECO:0000313" key="2">
    <source>
        <dbReference type="EMBL" id="ORY71196.1"/>
    </source>
</evidence>
<organism evidence="2 3">
    <name type="scientific">Pseudomassariella vexata</name>
    <dbReference type="NCBI Taxonomy" id="1141098"/>
    <lineage>
        <taxon>Eukaryota</taxon>
        <taxon>Fungi</taxon>
        <taxon>Dikarya</taxon>
        <taxon>Ascomycota</taxon>
        <taxon>Pezizomycotina</taxon>
        <taxon>Sordariomycetes</taxon>
        <taxon>Xylariomycetidae</taxon>
        <taxon>Amphisphaeriales</taxon>
        <taxon>Pseudomassariaceae</taxon>
        <taxon>Pseudomassariella</taxon>
    </lineage>
</organism>
<feature type="compositionally biased region" description="Pro residues" evidence="1">
    <location>
        <begin position="1"/>
        <end position="14"/>
    </location>
</feature>
<dbReference type="OrthoDB" id="5411041at2759"/>
<dbReference type="EMBL" id="MCFJ01000001">
    <property type="protein sequence ID" value="ORY71196.1"/>
    <property type="molecule type" value="Genomic_DNA"/>
</dbReference>
<dbReference type="InParanoid" id="A0A1Y2EIX6"/>
<comment type="caution">
    <text evidence="2">The sequence shown here is derived from an EMBL/GenBank/DDBJ whole genome shotgun (WGS) entry which is preliminary data.</text>
</comment>
<feature type="region of interest" description="Disordered" evidence="1">
    <location>
        <begin position="200"/>
        <end position="228"/>
    </location>
</feature>
<feature type="compositionally biased region" description="Low complexity" evidence="1">
    <location>
        <begin position="15"/>
        <end position="29"/>
    </location>
</feature>